<accession>A0AA37HV10</accession>
<evidence type="ECO:0008006" key="4">
    <source>
        <dbReference type="Google" id="ProtNLM"/>
    </source>
</evidence>
<evidence type="ECO:0000256" key="1">
    <source>
        <dbReference type="SAM" id="Phobius"/>
    </source>
</evidence>
<feature type="transmembrane region" description="Helical" evidence="1">
    <location>
        <begin position="33"/>
        <end position="52"/>
    </location>
</feature>
<keyword evidence="1" id="KW-1133">Transmembrane helix</keyword>
<dbReference type="Gene3D" id="2.40.50.90">
    <property type="match status" value="1"/>
</dbReference>
<dbReference type="Proteomes" id="UP001055108">
    <property type="component" value="Unassembled WGS sequence"/>
</dbReference>
<organism evidence="2 3">
    <name type="scientific">Methylobacterium gregans</name>
    <dbReference type="NCBI Taxonomy" id="374424"/>
    <lineage>
        <taxon>Bacteria</taxon>
        <taxon>Pseudomonadati</taxon>
        <taxon>Pseudomonadota</taxon>
        <taxon>Alphaproteobacteria</taxon>
        <taxon>Hyphomicrobiales</taxon>
        <taxon>Methylobacteriaceae</taxon>
        <taxon>Methylobacterium</taxon>
    </lineage>
</organism>
<dbReference type="EMBL" id="BPQM01000130">
    <property type="protein sequence ID" value="GJD81187.1"/>
    <property type="molecule type" value="Genomic_DNA"/>
</dbReference>
<name>A0AA37HV10_9HYPH</name>
<reference evidence="2" key="1">
    <citation type="journal article" date="2016" name="Front. Microbiol.">
        <title>Genome Sequence of the Piezophilic, Mesophilic Sulfate-Reducing Bacterium Desulfovibrio indicus J2T.</title>
        <authorList>
            <person name="Cao J."/>
            <person name="Maignien L."/>
            <person name="Shao Z."/>
            <person name="Alain K."/>
            <person name="Jebbar M."/>
        </authorList>
    </citation>
    <scope>NUCLEOTIDE SEQUENCE</scope>
    <source>
        <strain evidence="2">NBRC 103626</strain>
    </source>
</reference>
<proteinExistence type="predicted"/>
<keyword evidence="1" id="KW-0812">Transmembrane</keyword>
<sequence>MSMIVGVLLACAAGLAGTVLCPPDDRRRGGRPLALAGTALLGAALFGAALSASPPARAGEFLSGSATVLDGGSLMIADRRVRLQALSAPDRDQTCWDAHERTYQCGRVAAQALAERIGDASVTCEPRAAAVDGIATALCRVGDEDLGAWMVGRGYAMAARQDPHPYAEAGARAWGRRLGLWSGVFQDPDAWRQSHRLPVARLAAGS</sequence>
<comment type="caution">
    <text evidence="2">The sequence shown here is derived from an EMBL/GenBank/DDBJ whole genome shotgun (WGS) entry which is preliminary data.</text>
</comment>
<evidence type="ECO:0000313" key="3">
    <source>
        <dbReference type="Proteomes" id="UP001055108"/>
    </source>
</evidence>
<protein>
    <recommendedName>
        <fullName evidence="4">Nuclease (SNase domain protein)</fullName>
    </recommendedName>
</protein>
<dbReference type="InterPro" id="IPR035437">
    <property type="entry name" value="SNase_OB-fold_sf"/>
</dbReference>
<dbReference type="SUPFAM" id="SSF50199">
    <property type="entry name" value="Staphylococcal nuclease"/>
    <property type="match status" value="1"/>
</dbReference>
<dbReference type="RefSeq" id="WP_238306477.1">
    <property type="nucleotide sequence ID" value="NZ_BPQM01000130.1"/>
</dbReference>
<keyword evidence="1" id="KW-0472">Membrane</keyword>
<gene>
    <name evidence="2" type="ORF">NBEOAGPD_4432</name>
</gene>
<dbReference type="AlphaFoldDB" id="A0AA37HV10"/>
<reference evidence="2" key="2">
    <citation type="submission" date="2021-08" db="EMBL/GenBank/DDBJ databases">
        <authorList>
            <person name="Tani A."/>
            <person name="Ola A."/>
            <person name="Ogura Y."/>
            <person name="Katsura K."/>
            <person name="Hayashi T."/>
        </authorList>
    </citation>
    <scope>NUCLEOTIDE SEQUENCE</scope>
    <source>
        <strain evidence="2">NBRC 103626</strain>
    </source>
</reference>
<evidence type="ECO:0000313" key="2">
    <source>
        <dbReference type="EMBL" id="GJD81187.1"/>
    </source>
</evidence>
<keyword evidence="3" id="KW-1185">Reference proteome</keyword>